<dbReference type="OrthoDB" id="2143914at2759"/>
<organism evidence="2 3">
    <name type="scientific">Striga hermonthica</name>
    <name type="common">Purple witchweed</name>
    <name type="synonym">Buchnera hermonthica</name>
    <dbReference type="NCBI Taxonomy" id="68872"/>
    <lineage>
        <taxon>Eukaryota</taxon>
        <taxon>Viridiplantae</taxon>
        <taxon>Streptophyta</taxon>
        <taxon>Embryophyta</taxon>
        <taxon>Tracheophyta</taxon>
        <taxon>Spermatophyta</taxon>
        <taxon>Magnoliopsida</taxon>
        <taxon>eudicotyledons</taxon>
        <taxon>Gunneridae</taxon>
        <taxon>Pentapetalae</taxon>
        <taxon>asterids</taxon>
        <taxon>lamiids</taxon>
        <taxon>Lamiales</taxon>
        <taxon>Orobanchaceae</taxon>
        <taxon>Buchnereae</taxon>
        <taxon>Striga</taxon>
    </lineage>
</organism>
<feature type="region of interest" description="Disordered" evidence="1">
    <location>
        <begin position="145"/>
        <end position="165"/>
    </location>
</feature>
<keyword evidence="3" id="KW-1185">Reference proteome</keyword>
<reference evidence="2" key="1">
    <citation type="submission" date="2019-12" db="EMBL/GenBank/DDBJ databases">
        <authorList>
            <person name="Scholes J."/>
        </authorList>
    </citation>
    <scope>NUCLEOTIDE SEQUENCE</scope>
</reference>
<dbReference type="EMBL" id="CACSLK010020336">
    <property type="protein sequence ID" value="CAA0820189.1"/>
    <property type="molecule type" value="Genomic_DNA"/>
</dbReference>
<gene>
    <name evidence="2" type="ORF">SHERM_01427</name>
</gene>
<proteinExistence type="predicted"/>
<protein>
    <submittedName>
        <fullName evidence="2">Uncharacterized protein</fullName>
    </submittedName>
</protein>
<evidence type="ECO:0000256" key="1">
    <source>
        <dbReference type="SAM" id="MobiDB-lite"/>
    </source>
</evidence>
<evidence type="ECO:0000313" key="2">
    <source>
        <dbReference type="EMBL" id="CAA0820189.1"/>
    </source>
</evidence>
<evidence type="ECO:0000313" key="3">
    <source>
        <dbReference type="Proteomes" id="UP001153555"/>
    </source>
</evidence>
<comment type="caution">
    <text evidence="2">The sequence shown here is derived from an EMBL/GenBank/DDBJ whole genome shotgun (WGS) entry which is preliminary data.</text>
</comment>
<dbReference type="AlphaFoldDB" id="A0A9N7N1C3"/>
<dbReference type="Proteomes" id="UP001153555">
    <property type="component" value="Unassembled WGS sequence"/>
</dbReference>
<sequence>MDFDIVHRQNILGQYSNPTYIENPYTHQANDHNNKVFSALSHQVEVKNLDSNNPSVEGSSWDISNPNSDLLCSPFDYPFYLFHQSCFGKSNQEYYLSAGYCTTPFVQEHDVQDLHVSSNVVVNVDRSRGPFSTMDRYQMDEDLDYSEKTSLSNGRFSDNDTKKMSKRKRIIDNKSDIIKGQWSPEEDRYTSCEVL</sequence>
<accession>A0A9N7N1C3</accession>
<name>A0A9N7N1C3_STRHE</name>